<dbReference type="AlphaFoldDB" id="A0A3S3QXP7"/>
<keyword evidence="2" id="KW-1185">Reference proteome</keyword>
<comment type="caution">
    <text evidence="1">The sequence shown here is derived from an EMBL/GenBank/DDBJ whole genome shotgun (WGS) entry which is preliminary data.</text>
</comment>
<dbReference type="EMBL" id="MTKO01000083">
    <property type="protein sequence ID" value="RWX45089.1"/>
    <property type="molecule type" value="Genomic_DNA"/>
</dbReference>
<dbReference type="PANTHER" id="PTHR35586:SF1">
    <property type="entry name" value="SLL1691 PROTEIN"/>
    <property type="match status" value="1"/>
</dbReference>
<reference evidence="1 2" key="1">
    <citation type="submission" date="2017-01" db="EMBL/GenBank/DDBJ databases">
        <title>The cable genome- insights into the physiology and evolution of filamentous bacteria capable of sulfide oxidation via long distance electron transfer.</title>
        <authorList>
            <person name="Schreiber L."/>
            <person name="Bjerg J.T."/>
            <person name="Boggild A."/>
            <person name="Van De Vossenberg J."/>
            <person name="Meysman F."/>
            <person name="Nielsen L.P."/>
            <person name="Schramm A."/>
            <person name="Kjeldsen K.U."/>
        </authorList>
    </citation>
    <scope>NUCLEOTIDE SEQUENCE [LARGE SCALE GENOMIC DNA]</scope>
    <source>
        <strain evidence="1">MCF</strain>
    </source>
</reference>
<name>A0A3S3QXP7_9BACT</name>
<evidence type="ECO:0000313" key="2">
    <source>
        <dbReference type="Proteomes" id="UP000287853"/>
    </source>
</evidence>
<proteinExistence type="predicted"/>
<accession>A0A3S3QXP7</accession>
<sequence length="304" mass="35560">MDHDQNFKNLILDYPRQALSLFAEQEAKVIDASSRIIPIREEQLKERLGNRYRRLDVPLLVEWPDGQREAVLFALEEESVADRFSVHRLVRYCLDLSEMFETDRIVPVVIFLRDGRYPAELTLGGNQQDYLRFSFIACNLARLPAEHYCDSDNIVARLNLPNMLYPRELKVDMYAHALRGLFSLEPDPNKQLKYLDFIDLYAGLDENERLIYQRRYPDEEKKMKGFAERYREEGMQKGMQKGIQQGMQKGMQKAEVLVLVRQLRSKFGDLPEGICARIESADSDTLLRWLDRVLTANDINEVIH</sequence>
<dbReference type="Proteomes" id="UP000287853">
    <property type="component" value="Unassembled WGS sequence"/>
</dbReference>
<dbReference type="PANTHER" id="PTHR35586">
    <property type="entry name" value="SLL1691 PROTEIN"/>
    <property type="match status" value="1"/>
</dbReference>
<protein>
    <recommendedName>
        <fullName evidence="3">DUF4351 domain-containing protein</fullName>
    </recommendedName>
</protein>
<evidence type="ECO:0000313" key="1">
    <source>
        <dbReference type="EMBL" id="RWX45089.1"/>
    </source>
</evidence>
<evidence type="ECO:0008006" key="3">
    <source>
        <dbReference type="Google" id="ProtNLM"/>
    </source>
</evidence>
<gene>
    <name evidence="1" type="ORF">H206_02814</name>
</gene>
<organism evidence="1 2">
    <name type="scientific">Candidatus Electrothrix aarhusensis</name>
    <dbReference type="NCBI Taxonomy" id="1859131"/>
    <lineage>
        <taxon>Bacteria</taxon>
        <taxon>Pseudomonadati</taxon>
        <taxon>Thermodesulfobacteriota</taxon>
        <taxon>Desulfobulbia</taxon>
        <taxon>Desulfobulbales</taxon>
        <taxon>Desulfobulbaceae</taxon>
        <taxon>Candidatus Electrothrix</taxon>
    </lineage>
</organism>